<evidence type="ECO:0000256" key="3">
    <source>
        <dbReference type="ARBA" id="ARBA00023242"/>
    </source>
</evidence>
<dbReference type="InterPro" id="IPR006630">
    <property type="entry name" value="La_HTH"/>
</dbReference>
<dbReference type="Pfam" id="PF05383">
    <property type="entry name" value="La"/>
    <property type="match status" value="1"/>
</dbReference>
<keyword evidence="3" id="KW-0539">Nucleus</keyword>
<dbReference type="OMA" id="HRPYEYY"/>
<dbReference type="InterPro" id="IPR002344">
    <property type="entry name" value="Lupus_La"/>
</dbReference>
<name>C1N3J9_MICPC</name>
<dbReference type="RefSeq" id="XP_003062627.1">
    <property type="nucleotide sequence ID" value="XM_003062581.1"/>
</dbReference>
<dbReference type="PROSITE" id="PS50961">
    <property type="entry name" value="HTH_LA"/>
    <property type="match status" value="1"/>
</dbReference>
<dbReference type="EMBL" id="GG663746">
    <property type="protein sequence ID" value="EEH53446.1"/>
    <property type="molecule type" value="Genomic_DNA"/>
</dbReference>
<reference evidence="8 9" key="1">
    <citation type="journal article" date="2009" name="Science">
        <title>Green evolution and dynamic adaptations revealed by genomes of the marine picoeukaryotes Micromonas.</title>
        <authorList>
            <person name="Worden A.Z."/>
            <person name="Lee J.H."/>
            <person name="Mock T."/>
            <person name="Rouze P."/>
            <person name="Simmons M.P."/>
            <person name="Aerts A.L."/>
            <person name="Allen A.E."/>
            <person name="Cuvelier M.L."/>
            <person name="Derelle E."/>
            <person name="Everett M.V."/>
            <person name="Foulon E."/>
            <person name="Grimwood J."/>
            <person name="Gundlach H."/>
            <person name="Henrissat B."/>
            <person name="Napoli C."/>
            <person name="McDonald S.M."/>
            <person name="Parker M.S."/>
            <person name="Rombauts S."/>
            <person name="Salamov A."/>
            <person name="Von Dassow P."/>
            <person name="Badger J.H."/>
            <person name="Coutinho P.M."/>
            <person name="Demir E."/>
            <person name="Dubchak I."/>
            <person name="Gentemann C."/>
            <person name="Eikrem W."/>
            <person name="Gready J.E."/>
            <person name="John U."/>
            <person name="Lanier W."/>
            <person name="Lindquist E.A."/>
            <person name="Lucas S."/>
            <person name="Mayer K.F."/>
            <person name="Moreau H."/>
            <person name="Not F."/>
            <person name="Otillar R."/>
            <person name="Panaud O."/>
            <person name="Pangilinan J."/>
            <person name="Paulsen I."/>
            <person name="Piegu B."/>
            <person name="Poliakov A."/>
            <person name="Robbens S."/>
            <person name="Schmutz J."/>
            <person name="Toulza E."/>
            <person name="Wyss T."/>
            <person name="Zelensky A."/>
            <person name="Zhou K."/>
            <person name="Armbrust E.V."/>
            <person name="Bhattacharya D."/>
            <person name="Goodenough U.W."/>
            <person name="Van de Peer Y."/>
            <person name="Grigoriev I.V."/>
        </authorList>
    </citation>
    <scope>NUCLEOTIDE SEQUENCE [LARGE SCALE GENOMIC DNA]</scope>
    <source>
        <strain evidence="8 9">CCMP1545</strain>
    </source>
</reference>
<dbReference type="InterPro" id="IPR012677">
    <property type="entry name" value="Nucleotide-bd_a/b_plait_sf"/>
</dbReference>
<dbReference type="Gene3D" id="3.30.70.330">
    <property type="match status" value="1"/>
</dbReference>
<dbReference type="SUPFAM" id="SSF46785">
    <property type="entry name" value="Winged helix' DNA-binding domain"/>
    <property type="match status" value="1"/>
</dbReference>
<proteinExistence type="predicted"/>
<dbReference type="GO" id="GO:0003729">
    <property type="term" value="F:mRNA binding"/>
    <property type="evidence" value="ECO:0007669"/>
    <property type="project" value="TreeGrafter"/>
</dbReference>
<dbReference type="Gene3D" id="1.10.10.10">
    <property type="entry name" value="Winged helix-like DNA-binding domain superfamily/Winged helix DNA-binding domain"/>
    <property type="match status" value="1"/>
</dbReference>
<accession>C1N3J9</accession>
<dbReference type="PRINTS" id="PR00302">
    <property type="entry name" value="LUPUSLA"/>
</dbReference>
<feature type="compositionally biased region" description="Low complexity" evidence="5">
    <location>
        <begin position="54"/>
        <end position="67"/>
    </location>
</feature>
<evidence type="ECO:0000259" key="6">
    <source>
        <dbReference type="PROSITE" id="PS50102"/>
    </source>
</evidence>
<organism evidence="9">
    <name type="scientific">Micromonas pusilla (strain CCMP1545)</name>
    <name type="common">Picoplanktonic green alga</name>
    <dbReference type="NCBI Taxonomy" id="564608"/>
    <lineage>
        <taxon>Eukaryota</taxon>
        <taxon>Viridiplantae</taxon>
        <taxon>Chlorophyta</taxon>
        <taxon>Mamiellophyceae</taxon>
        <taxon>Mamiellales</taxon>
        <taxon>Mamiellaceae</taxon>
        <taxon>Micromonas</taxon>
    </lineage>
</organism>
<dbReference type="PANTHER" id="PTHR22792:SF140">
    <property type="entry name" value="ACHILLES, ISOFORM A"/>
    <property type="match status" value="1"/>
</dbReference>
<evidence type="ECO:0000313" key="8">
    <source>
        <dbReference type="EMBL" id="EEH53446.1"/>
    </source>
</evidence>
<evidence type="ECO:0000256" key="5">
    <source>
        <dbReference type="SAM" id="MobiDB-lite"/>
    </source>
</evidence>
<dbReference type="OrthoDB" id="435402at2759"/>
<keyword evidence="2 4" id="KW-0694">RNA-binding</keyword>
<feature type="compositionally biased region" description="Gly residues" evidence="5">
    <location>
        <begin position="370"/>
        <end position="393"/>
    </location>
</feature>
<dbReference type="InterPro" id="IPR036390">
    <property type="entry name" value="WH_DNA-bd_sf"/>
</dbReference>
<dbReference type="InterPro" id="IPR035979">
    <property type="entry name" value="RBD_domain_sf"/>
</dbReference>
<feature type="region of interest" description="Disordered" evidence="5">
    <location>
        <begin position="33"/>
        <end position="72"/>
    </location>
</feature>
<dbReference type="GO" id="GO:1990904">
    <property type="term" value="C:ribonucleoprotein complex"/>
    <property type="evidence" value="ECO:0007669"/>
    <property type="project" value="InterPro"/>
</dbReference>
<dbReference type="SUPFAM" id="SSF54928">
    <property type="entry name" value="RNA-binding domain, RBD"/>
    <property type="match status" value="1"/>
</dbReference>
<feature type="domain" description="HTH La-type RNA-binding" evidence="7">
    <location>
        <begin position="71"/>
        <end position="167"/>
    </location>
</feature>
<evidence type="ECO:0000256" key="2">
    <source>
        <dbReference type="ARBA" id="ARBA00022884"/>
    </source>
</evidence>
<dbReference type="GO" id="GO:0006396">
    <property type="term" value="P:RNA processing"/>
    <property type="evidence" value="ECO:0007669"/>
    <property type="project" value="InterPro"/>
</dbReference>
<evidence type="ECO:0000313" key="9">
    <source>
        <dbReference type="Proteomes" id="UP000001876"/>
    </source>
</evidence>
<dbReference type="InterPro" id="IPR000504">
    <property type="entry name" value="RRM_dom"/>
</dbReference>
<protein>
    <submittedName>
        <fullName evidence="8">Predicted protein</fullName>
    </submittedName>
</protein>
<feature type="compositionally biased region" description="Acidic residues" evidence="5">
    <location>
        <begin position="298"/>
        <end position="317"/>
    </location>
</feature>
<dbReference type="GeneID" id="9687828"/>
<evidence type="ECO:0000256" key="1">
    <source>
        <dbReference type="ARBA" id="ARBA00004123"/>
    </source>
</evidence>
<sequence>MSSIPAEDGSTAAAAGVASLDIAGDDATRARVVVGDAEAAEKSSSPADEDPIGDASSDPSSASARDAPAPKPLTAEQKEKIFAQVEFYFSDANLPTDAFLMKKVRAGGDEGWVPLDVICSFNRMKQLLKKRPHSVVCDVLAELGSALLVSDDAKTAVRRVAPLPDVDLEEVQSRTVLAENFPGVNAGEAPTIEAVRELFASAGEVLVVRVRHPGMTQPAGVAAAKSSGLDLIQTPNAHVHALVEFKTAEEALRAVTTLNNDRDWRNGLRVRSLVRPGAKKKKAQKEKAAAARAAAADDGGDDGGGEGDGGDGGDGGEDGATAEGGDATAEGESKTKKKKKYGRQKRDYSQWASAAAFKENKTSFLESGDGDAGGGGGGREGEGESTGGGGGGADAAAPPSAQPTMPDGTRGFTGAGRGRRMPPPPPP</sequence>
<keyword evidence="9" id="KW-1185">Reference proteome</keyword>
<feature type="region of interest" description="Disordered" evidence="5">
    <location>
        <begin position="275"/>
        <end position="427"/>
    </location>
</feature>
<evidence type="ECO:0000259" key="7">
    <source>
        <dbReference type="PROSITE" id="PS50961"/>
    </source>
</evidence>
<dbReference type="SMART" id="SM00715">
    <property type="entry name" value="LA"/>
    <property type="match status" value="1"/>
</dbReference>
<dbReference type="GO" id="GO:0005634">
    <property type="term" value="C:nucleus"/>
    <property type="evidence" value="ECO:0007669"/>
    <property type="project" value="UniProtKB-SubCell"/>
</dbReference>
<dbReference type="STRING" id="564608.C1N3J9"/>
<dbReference type="eggNOG" id="KOG1855">
    <property type="taxonomic scope" value="Eukaryota"/>
</dbReference>
<feature type="compositionally biased region" description="Low complexity" evidence="5">
    <location>
        <begin position="319"/>
        <end position="330"/>
    </location>
</feature>
<dbReference type="PROSITE" id="PS50102">
    <property type="entry name" value="RRM"/>
    <property type="match status" value="1"/>
</dbReference>
<gene>
    <name evidence="8" type="ORF">MICPUCDRAFT_52201</name>
</gene>
<dbReference type="InterPro" id="IPR045180">
    <property type="entry name" value="La_dom_prot"/>
</dbReference>
<dbReference type="KEGG" id="mpp:MICPUCDRAFT_52201"/>
<comment type="subcellular location">
    <subcellularLocation>
        <location evidence="1">Nucleus</location>
    </subcellularLocation>
</comment>
<dbReference type="PANTHER" id="PTHR22792">
    <property type="entry name" value="LUPUS LA PROTEIN-RELATED"/>
    <property type="match status" value="1"/>
</dbReference>
<dbReference type="Proteomes" id="UP000001876">
    <property type="component" value="Unassembled WGS sequence"/>
</dbReference>
<dbReference type="InterPro" id="IPR036388">
    <property type="entry name" value="WH-like_DNA-bd_sf"/>
</dbReference>
<feature type="domain" description="RRM" evidence="6">
    <location>
        <begin position="174"/>
        <end position="271"/>
    </location>
</feature>
<evidence type="ECO:0000256" key="4">
    <source>
        <dbReference type="PROSITE-ProRule" id="PRU00332"/>
    </source>
</evidence>
<dbReference type="AlphaFoldDB" id="C1N3J9"/>